<dbReference type="EMBL" id="JAJMLW010000001">
    <property type="protein sequence ID" value="MCI2241564.1"/>
    <property type="molecule type" value="Genomic_DNA"/>
</dbReference>
<dbReference type="Gene3D" id="3.90.220.20">
    <property type="entry name" value="DNA methylase specificity domains"/>
    <property type="match status" value="2"/>
</dbReference>
<dbReference type="Proteomes" id="UP001430755">
    <property type="component" value="Unassembled WGS sequence"/>
</dbReference>
<comment type="similarity">
    <text evidence="1">Belongs to the type-I restriction system S methylase family.</text>
</comment>
<evidence type="ECO:0000259" key="4">
    <source>
        <dbReference type="Pfam" id="PF01420"/>
    </source>
</evidence>
<sequence length="420" mass="47907">MTEQRKPESTLKPALRFKGFTDPWEQRKLGDHGITYGGLSGKTKEDFGHGEARFVPYTNVFDNPITDSLRLESVEVDSKQNQVKLGDVFFTVSSETPEEVGMSSAWLSDQPNVYLNSFCFGYRQDGSFDSNYLAYMLRSKGFREDIALLAQGISRFNISKKKVMELDVPFPKKAEQTRIGSLFRKLDSLITLHQRKVDKLKTVKQSLLDRMFPKEDESVPELRFVGFTDPWEQRKLGDHGITYGGLSGKTKEDFGHGEARFVPYTNVFDNPITDSLRLESVEVDSKQNQVKLGDVFFTVSSETPEEVGMSSAWLSDQPNVYLNSFCFGYRQDGSFDSNYLAYMLRSKGFREDIALLAQGISRFNISKKKVMELDVPFPKKAEQTRIGSLFRKLDSLITLHQREVDILKNVKQGLLDKMFV</sequence>
<feature type="domain" description="Type I restriction modification DNA specificity" evidence="4">
    <location>
        <begin position="230"/>
        <end position="403"/>
    </location>
</feature>
<evidence type="ECO:0000313" key="5">
    <source>
        <dbReference type="EMBL" id="MCI2241564.1"/>
    </source>
</evidence>
<keyword evidence="5" id="KW-0378">Hydrolase</keyword>
<dbReference type="RefSeq" id="WP_242163846.1">
    <property type="nucleotide sequence ID" value="NZ_JAJMLW010000001.1"/>
</dbReference>
<evidence type="ECO:0000256" key="1">
    <source>
        <dbReference type="ARBA" id="ARBA00010923"/>
    </source>
</evidence>
<keyword evidence="2" id="KW-0680">Restriction system</keyword>
<comment type="caution">
    <text evidence="5">The sequence shown here is derived from an EMBL/GenBank/DDBJ whole genome shotgun (WGS) entry which is preliminary data.</text>
</comment>
<accession>A0ABS9WFB7</accession>
<dbReference type="InterPro" id="IPR052021">
    <property type="entry name" value="Type-I_RS_S_subunit"/>
</dbReference>
<feature type="domain" description="Type I restriction modification DNA specificity" evidence="4">
    <location>
        <begin position="23"/>
        <end position="201"/>
    </location>
</feature>
<dbReference type="InterPro" id="IPR044946">
    <property type="entry name" value="Restrct_endonuc_typeI_TRD_sf"/>
</dbReference>
<gene>
    <name evidence="5" type="ORF">LPT13_04245</name>
</gene>
<keyword evidence="3" id="KW-0238">DNA-binding</keyword>
<dbReference type="Gene3D" id="1.10.287.1120">
    <property type="entry name" value="Bipartite methylase S protein"/>
    <property type="match status" value="1"/>
</dbReference>
<dbReference type="GO" id="GO:0004519">
    <property type="term" value="F:endonuclease activity"/>
    <property type="evidence" value="ECO:0007669"/>
    <property type="project" value="UniProtKB-KW"/>
</dbReference>
<protein>
    <submittedName>
        <fullName evidence="5">Restriction endonuclease subunit S</fullName>
    </submittedName>
</protein>
<evidence type="ECO:0000256" key="2">
    <source>
        <dbReference type="ARBA" id="ARBA00022747"/>
    </source>
</evidence>
<organism evidence="5 6">
    <name type="scientific">Adlercreutzia faecimuris</name>
    <dbReference type="NCBI Taxonomy" id="2897341"/>
    <lineage>
        <taxon>Bacteria</taxon>
        <taxon>Bacillati</taxon>
        <taxon>Actinomycetota</taxon>
        <taxon>Coriobacteriia</taxon>
        <taxon>Eggerthellales</taxon>
        <taxon>Eggerthellaceae</taxon>
        <taxon>Adlercreutzia</taxon>
    </lineage>
</organism>
<proteinExistence type="inferred from homology"/>
<keyword evidence="6" id="KW-1185">Reference proteome</keyword>
<dbReference type="PANTHER" id="PTHR30408">
    <property type="entry name" value="TYPE-1 RESTRICTION ENZYME ECOKI SPECIFICITY PROTEIN"/>
    <property type="match status" value="1"/>
</dbReference>
<evidence type="ECO:0000256" key="3">
    <source>
        <dbReference type="ARBA" id="ARBA00023125"/>
    </source>
</evidence>
<keyword evidence="5" id="KW-0255">Endonuclease</keyword>
<reference evidence="5" key="1">
    <citation type="submission" date="2021-11" db="EMBL/GenBank/DDBJ databases">
        <title>A Novel Adlercreutzia Species, isolated from a Allomyrina dichotoma larva feces.</title>
        <authorList>
            <person name="Suh M.K."/>
        </authorList>
    </citation>
    <scope>NUCLEOTIDE SEQUENCE</scope>
    <source>
        <strain evidence="5">JBNU-10</strain>
    </source>
</reference>
<keyword evidence="5" id="KW-0540">Nuclease</keyword>
<dbReference type="InterPro" id="IPR000055">
    <property type="entry name" value="Restrct_endonuc_typeI_TRD"/>
</dbReference>
<evidence type="ECO:0000313" key="6">
    <source>
        <dbReference type="Proteomes" id="UP001430755"/>
    </source>
</evidence>
<dbReference type="Pfam" id="PF01420">
    <property type="entry name" value="Methylase_S"/>
    <property type="match status" value="2"/>
</dbReference>
<name>A0ABS9WFB7_9ACTN</name>
<dbReference type="SUPFAM" id="SSF116734">
    <property type="entry name" value="DNA methylase specificity domain"/>
    <property type="match status" value="2"/>
</dbReference>
<dbReference type="PANTHER" id="PTHR30408:SF12">
    <property type="entry name" value="TYPE I RESTRICTION ENZYME MJAVIII SPECIFICITY SUBUNIT"/>
    <property type="match status" value="1"/>
</dbReference>